<evidence type="ECO:0008006" key="4">
    <source>
        <dbReference type="Google" id="ProtNLM"/>
    </source>
</evidence>
<feature type="signal peptide" evidence="1">
    <location>
        <begin position="1"/>
        <end position="19"/>
    </location>
</feature>
<dbReference type="Proteomes" id="UP000268033">
    <property type="component" value="Unassembled WGS sequence"/>
</dbReference>
<keyword evidence="3" id="KW-1185">Reference proteome</keyword>
<keyword evidence="1" id="KW-0732">Signal</keyword>
<proteinExistence type="predicted"/>
<comment type="caution">
    <text evidence="2">The sequence shown here is derived from an EMBL/GenBank/DDBJ whole genome shotgun (WGS) entry which is preliminary data.</text>
</comment>
<reference evidence="2 3" key="1">
    <citation type="submission" date="2018-11" db="EMBL/GenBank/DDBJ databases">
        <title>Genomic Encyclopedia of Type Strains, Phase IV (KMG-IV): sequencing the most valuable type-strain genomes for metagenomic binning, comparative biology and taxonomic classification.</title>
        <authorList>
            <person name="Goeker M."/>
        </authorList>
    </citation>
    <scope>NUCLEOTIDE SEQUENCE [LARGE SCALE GENOMIC DNA]</scope>
    <source>
        <strain evidence="2 3">DSM 21945</strain>
    </source>
</reference>
<gene>
    <name evidence="2" type="ORF">EDC28_11194</name>
</gene>
<evidence type="ECO:0000313" key="2">
    <source>
        <dbReference type="EMBL" id="ROQ21992.1"/>
    </source>
</evidence>
<sequence length="175" mass="19291">MKKIAFVALAGLMTFEASATTVMTEVGASFSREKVDLGTPTMEPFNRSSEVTPHLMAGVYRPAGNGLFGVALDWDRSNGRNLLGLRALDYHYPLGDSFEVHGFLGGARLSDTRPAYGYYYGAGVSYKLPYQGWSIGLDFRKADKLARDKEPSDPAGRQDVYFDIQSATLSIQKRF</sequence>
<organism evidence="2 3">
    <name type="scientific">Gallaecimonas pentaromativorans</name>
    <dbReference type="NCBI Taxonomy" id="584787"/>
    <lineage>
        <taxon>Bacteria</taxon>
        <taxon>Pseudomonadati</taxon>
        <taxon>Pseudomonadota</taxon>
        <taxon>Gammaproteobacteria</taxon>
        <taxon>Enterobacterales</taxon>
        <taxon>Gallaecimonadaceae</taxon>
        <taxon>Gallaecimonas</taxon>
    </lineage>
</organism>
<dbReference type="SUPFAM" id="SSF56925">
    <property type="entry name" value="OMPA-like"/>
    <property type="match status" value="1"/>
</dbReference>
<dbReference type="AlphaFoldDB" id="A0A3N1NT21"/>
<name>A0A3N1NT21_9GAMM</name>
<feature type="chain" id="PRO_5018141099" description="Outer membrane protein with beta-barrel domain" evidence="1">
    <location>
        <begin position="20"/>
        <end position="175"/>
    </location>
</feature>
<dbReference type="RefSeq" id="WP_123422489.1">
    <property type="nucleotide sequence ID" value="NZ_RJUL01000011.1"/>
</dbReference>
<evidence type="ECO:0000256" key="1">
    <source>
        <dbReference type="SAM" id="SignalP"/>
    </source>
</evidence>
<dbReference type="InterPro" id="IPR011250">
    <property type="entry name" value="OMP/PagP_B-barrel"/>
</dbReference>
<protein>
    <recommendedName>
        <fullName evidence="4">Outer membrane protein with beta-barrel domain</fullName>
    </recommendedName>
</protein>
<dbReference type="EMBL" id="RJUL01000011">
    <property type="protein sequence ID" value="ROQ21992.1"/>
    <property type="molecule type" value="Genomic_DNA"/>
</dbReference>
<evidence type="ECO:0000313" key="3">
    <source>
        <dbReference type="Proteomes" id="UP000268033"/>
    </source>
</evidence>
<accession>A0A3N1NT21</accession>